<evidence type="ECO:0000313" key="1">
    <source>
        <dbReference type="EMBL" id="SVC41416.1"/>
    </source>
</evidence>
<organism evidence="1">
    <name type="scientific">marine metagenome</name>
    <dbReference type="NCBI Taxonomy" id="408172"/>
    <lineage>
        <taxon>unclassified sequences</taxon>
        <taxon>metagenomes</taxon>
        <taxon>ecological metagenomes</taxon>
    </lineage>
</organism>
<dbReference type="SUPFAM" id="SSF140736">
    <property type="entry name" value="Rv1873-like"/>
    <property type="match status" value="1"/>
</dbReference>
<reference evidence="1" key="1">
    <citation type="submission" date="2018-05" db="EMBL/GenBank/DDBJ databases">
        <authorList>
            <person name="Lanie J.A."/>
            <person name="Ng W.-L."/>
            <person name="Kazmierczak K.M."/>
            <person name="Andrzejewski T.M."/>
            <person name="Davidsen T.M."/>
            <person name="Wayne K.J."/>
            <person name="Tettelin H."/>
            <person name="Glass J.I."/>
            <person name="Rusch D."/>
            <person name="Podicherti R."/>
            <person name="Tsui H.-C.T."/>
            <person name="Winkler M.E."/>
        </authorList>
    </citation>
    <scope>NUCLEOTIDE SEQUENCE</scope>
</reference>
<gene>
    <name evidence="1" type="ORF">METZ01_LOCUS294270</name>
</gene>
<feature type="non-terminal residue" evidence="1">
    <location>
        <position position="315"/>
    </location>
</feature>
<dbReference type="EMBL" id="UINC01089926">
    <property type="protein sequence ID" value="SVC41416.1"/>
    <property type="molecule type" value="Genomic_DNA"/>
</dbReference>
<dbReference type="InterPro" id="IPR014937">
    <property type="entry name" value="DUF1810"/>
</dbReference>
<dbReference type="Gene3D" id="1.25.40.380">
    <property type="entry name" value="Protein of unknown function DUF1810"/>
    <property type="match status" value="1"/>
</dbReference>
<dbReference type="InterPro" id="IPR036287">
    <property type="entry name" value="Rv1873-like_sf"/>
</dbReference>
<dbReference type="Pfam" id="PF08837">
    <property type="entry name" value="DUF1810"/>
    <property type="match status" value="1"/>
</dbReference>
<protein>
    <submittedName>
        <fullName evidence="1">Uncharacterized protein</fullName>
    </submittedName>
</protein>
<name>A0A382LXV8_9ZZZZ</name>
<proteinExistence type="predicted"/>
<sequence length="315" mass="36198">MEVVYDDDDDDNVWYDEINTYKPPSTYEWPYDTQRRSIGQEFSWMAAMPSGVVGMPGIQTRTRTVIEALDPAVLASRLQLFEAEHDKVFDGATREVKAGDKRDDWIWSIFPQAAGLPEHFGKDSSRRSRKFSILCFDEAVAFLEHPILGSHYLTIIEAVRDQLDQRGLKEIFNRPGRRDAKKVVSSVTLFRRAARVSLTEPERIDVQTQLLAATREVEAADKLDDTIGIWSWDFDKRPAATWPTWVESITPKGEDLIDHCDAILATADDENLEPCRYSEHFDSTVADAFVEGRCKRFDDFPYRGWALGPQREDWR</sequence>
<dbReference type="AlphaFoldDB" id="A0A382LXV8"/>
<accession>A0A382LXV8</accession>